<evidence type="ECO:0000313" key="10">
    <source>
        <dbReference type="EMBL" id="HIS24459.1"/>
    </source>
</evidence>
<dbReference type="PANTHER" id="PTHR30239">
    <property type="entry name" value="ACETOLACTATE SYNTHASE SMALL SUBUNIT"/>
    <property type="match status" value="1"/>
</dbReference>
<dbReference type="InterPro" id="IPR054480">
    <property type="entry name" value="AHAS_small-like_ACT"/>
</dbReference>
<evidence type="ECO:0000256" key="8">
    <source>
        <dbReference type="RuleBase" id="RU368092"/>
    </source>
</evidence>
<dbReference type="CDD" id="cd04878">
    <property type="entry name" value="ACT_AHAS"/>
    <property type="match status" value="1"/>
</dbReference>
<evidence type="ECO:0000256" key="6">
    <source>
        <dbReference type="ARBA" id="ARBA00023304"/>
    </source>
</evidence>
<evidence type="ECO:0000256" key="7">
    <source>
        <dbReference type="ARBA" id="ARBA00048670"/>
    </source>
</evidence>
<comment type="catalytic activity">
    <reaction evidence="7 8">
        <text>2 pyruvate + H(+) = (2S)-2-acetolactate + CO2</text>
        <dbReference type="Rhea" id="RHEA:25249"/>
        <dbReference type="ChEBI" id="CHEBI:15361"/>
        <dbReference type="ChEBI" id="CHEBI:15378"/>
        <dbReference type="ChEBI" id="CHEBI:16526"/>
        <dbReference type="ChEBI" id="CHEBI:58476"/>
        <dbReference type="EC" id="2.2.1.6"/>
    </reaction>
</comment>
<comment type="similarity">
    <text evidence="3 8">Belongs to the acetolactate synthase small subunit family.</text>
</comment>
<evidence type="ECO:0000256" key="3">
    <source>
        <dbReference type="ARBA" id="ARBA00006341"/>
    </source>
</evidence>
<dbReference type="InterPro" id="IPR039557">
    <property type="entry name" value="AHAS_ACT"/>
</dbReference>
<comment type="pathway">
    <text evidence="2 8">Amino-acid biosynthesis; L-valine biosynthesis; L-valine from pyruvate: step 1/4.</text>
</comment>
<reference evidence="10" key="1">
    <citation type="submission" date="2020-10" db="EMBL/GenBank/DDBJ databases">
        <authorList>
            <person name="Gilroy R."/>
        </authorList>
    </citation>
    <scope>NUCLEOTIDE SEQUENCE</scope>
    <source>
        <strain evidence="10">CHK157-1446</strain>
    </source>
</reference>
<comment type="function">
    <text evidence="8">Catalyzes the conversion of 2 pyruvate molecules into acetolactate in the first common step of the biosynthetic pathway of the branched-amino acids such as leucine, isoleucine, and valine.</text>
</comment>
<name>A0A9D1ENL2_9FIRM</name>
<dbReference type="EC" id="2.2.1.6" evidence="8"/>
<evidence type="ECO:0000259" key="9">
    <source>
        <dbReference type="PROSITE" id="PS51671"/>
    </source>
</evidence>
<evidence type="ECO:0000313" key="11">
    <source>
        <dbReference type="Proteomes" id="UP000823982"/>
    </source>
</evidence>
<dbReference type="GO" id="GO:0005829">
    <property type="term" value="C:cytosol"/>
    <property type="evidence" value="ECO:0007669"/>
    <property type="project" value="TreeGrafter"/>
</dbReference>
<dbReference type="NCBIfam" id="TIGR00119">
    <property type="entry name" value="acolac_sm"/>
    <property type="match status" value="1"/>
</dbReference>
<dbReference type="InterPro" id="IPR027271">
    <property type="entry name" value="Acetolactate_synth/TF_NikR_C"/>
</dbReference>
<protein>
    <recommendedName>
        <fullName evidence="8">Acetolactate synthase small subunit</fullName>
        <shortName evidence="8">AHAS</shortName>
        <shortName evidence="8">ALS</shortName>
        <ecNumber evidence="8">2.2.1.6</ecNumber>
    </recommendedName>
    <alternativeName>
        <fullName evidence="8">Acetohydroxy-acid synthase small subunit</fullName>
    </alternativeName>
</protein>
<dbReference type="EMBL" id="DVIR01000033">
    <property type="protein sequence ID" value="HIS24459.1"/>
    <property type="molecule type" value="Genomic_DNA"/>
</dbReference>
<dbReference type="PROSITE" id="PS51671">
    <property type="entry name" value="ACT"/>
    <property type="match status" value="1"/>
</dbReference>
<dbReference type="PANTHER" id="PTHR30239:SF0">
    <property type="entry name" value="ACETOLACTATE SYNTHASE SMALL SUBUNIT 1, CHLOROPLASTIC"/>
    <property type="match status" value="1"/>
</dbReference>
<dbReference type="Proteomes" id="UP000823982">
    <property type="component" value="Unassembled WGS sequence"/>
</dbReference>
<sequence>MNRYTVAVLVKNQFGVLNRVTSMFRRRQFNISALTVSETESADLSRITVLFDGDEINKQQLINQLYKLPDVCSIKELKNDESVSVELLLIKMENNPQTRDEILAAAQGFDARTVDYSKESIIFQLTADTRRIDDFVNLMKDYKILEICRTGIVSLERGSSTIRKVTNY</sequence>
<accession>A0A9D1ENL2</accession>
<dbReference type="Gene3D" id="3.30.70.1150">
    <property type="entry name" value="ACT-like. Chain A, domain 2"/>
    <property type="match status" value="1"/>
</dbReference>
<evidence type="ECO:0000256" key="2">
    <source>
        <dbReference type="ARBA" id="ARBA00005025"/>
    </source>
</evidence>
<dbReference type="InterPro" id="IPR004789">
    <property type="entry name" value="Acetalactate_synth_ssu"/>
</dbReference>
<keyword evidence="8 10" id="KW-0808">Transferase</keyword>
<dbReference type="Pfam" id="PF22629">
    <property type="entry name" value="ACT_AHAS_ss"/>
    <property type="match status" value="1"/>
</dbReference>
<comment type="caution">
    <text evidence="10">The sequence shown here is derived from an EMBL/GenBank/DDBJ whole genome shotgun (WGS) entry which is preliminary data.</text>
</comment>
<reference evidence="10" key="2">
    <citation type="journal article" date="2021" name="PeerJ">
        <title>Extensive microbial diversity within the chicken gut microbiome revealed by metagenomics and culture.</title>
        <authorList>
            <person name="Gilroy R."/>
            <person name="Ravi A."/>
            <person name="Getino M."/>
            <person name="Pursley I."/>
            <person name="Horton D.L."/>
            <person name="Alikhan N.F."/>
            <person name="Baker D."/>
            <person name="Gharbi K."/>
            <person name="Hall N."/>
            <person name="Watson M."/>
            <person name="Adriaenssens E.M."/>
            <person name="Foster-Nyarko E."/>
            <person name="Jarju S."/>
            <person name="Secka A."/>
            <person name="Antonio M."/>
            <person name="Oren A."/>
            <person name="Chaudhuri R.R."/>
            <person name="La Ragione R."/>
            <person name="Hildebrand F."/>
            <person name="Pallen M.J."/>
        </authorList>
    </citation>
    <scope>NUCLEOTIDE SEQUENCE</scope>
    <source>
        <strain evidence="10">CHK157-1446</strain>
    </source>
</reference>
<dbReference type="GO" id="GO:0009099">
    <property type="term" value="P:L-valine biosynthetic process"/>
    <property type="evidence" value="ECO:0007669"/>
    <property type="project" value="UniProtKB-UniRule"/>
</dbReference>
<evidence type="ECO:0000256" key="5">
    <source>
        <dbReference type="ARBA" id="ARBA00022605"/>
    </source>
</evidence>
<comment type="subunit">
    <text evidence="4 8">Dimer of large and small chains.</text>
</comment>
<keyword evidence="6 8" id="KW-0100">Branched-chain amino acid biosynthesis</keyword>
<dbReference type="GO" id="GO:0003984">
    <property type="term" value="F:acetolactate synthase activity"/>
    <property type="evidence" value="ECO:0007669"/>
    <property type="project" value="UniProtKB-UniRule"/>
</dbReference>
<dbReference type="InterPro" id="IPR045865">
    <property type="entry name" value="ACT-like_dom_sf"/>
</dbReference>
<dbReference type="GO" id="GO:1990610">
    <property type="term" value="F:acetolactate synthase regulator activity"/>
    <property type="evidence" value="ECO:0007669"/>
    <property type="project" value="UniProtKB-UniRule"/>
</dbReference>
<dbReference type="InterPro" id="IPR002912">
    <property type="entry name" value="ACT_dom"/>
</dbReference>
<dbReference type="SUPFAM" id="SSF55021">
    <property type="entry name" value="ACT-like"/>
    <property type="match status" value="2"/>
</dbReference>
<evidence type="ECO:0000256" key="1">
    <source>
        <dbReference type="ARBA" id="ARBA00004974"/>
    </source>
</evidence>
<dbReference type="NCBIfam" id="NF008864">
    <property type="entry name" value="PRK11895.1"/>
    <property type="match status" value="1"/>
</dbReference>
<comment type="pathway">
    <text evidence="1 8">Amino-acid biosynthesis; L-isoleucine biosynthesis; L-isoleucine from 2-oxobutanoate: step 1/4.</text>
</comment>
<feature type="domain" description="ACT" evidence="9">
    <location>
        <begin position="5"/>
        <end position="79"/>
    </location>
</feature>
<keyword evidence="5 8" id="KW-0028">Amino-acid biosynthesis</keyword>
<organism evidence="10 11">
    <name type="scientific">Candidatus Faeciplasma gallinarum</name>
    <dbReference type="NCBI Taxonomy" id="2840799"/>
    <lineage>
        <taxon>Bacteria</taxon>
        <taxon>Bacillati</taxon>
        <taxon>Bacillota</taxon>
        <taxon>Clostridia</taxon>
        <taxon>Eubacteriales</taxon>
        <taxon>Oscillospiraceae</taxon>
        <taxon>Oscillospiraceae incertae sedis</taxon>
        <taxon>Candidatus Faeciplasma</taxon>
    </lineage>
</organism>
<dbReference type="Pfam" id="PF10369">
    <property type="entry name" value="ALS_ss_C"/>
    <property type="match status" value="1"/>
</dbReference>
<proteinExistence type="inferred from homology"/>
<dbReference type="Gene3D" id="3.30.70.260">
    <property type="match status" value="1"/>
</dbReference>
<dbReference type="AlphaFoldDB" id="A0A9D1ENL2"/>
<gene>
    <name evidence="10" type="primary">ilvN</name>
    <name evidence="10" type="ORF">IAD01_03550</name>
</gene>
<evidence type="ECO:0000256" key="4">
    <source>
        <dbReference type="ARBA" id="ARBA00011744"/>
    </source>
</evidence>
<dbReference type="GO" id="GO:0009097">
    <property type="term" value="P:isoleucine biosynthetic process"/>
    <property type="evidence" value="ECO:0007669"/>
    <property type="project" value="UniProtKB-UniRule"/>
</dbReference>
<dbReference type="InterPro" id="IPR019455">
    <property type="entry name" value="Acetolactate_synth_ssu_C"/>
</dbReference>